<name>A0ABS0CP30_9NOCA</name>
<sequence>MSHPGGYPPHGQQPGQWPGQPAFGQQPPVGQYPPPQAPAQYAPAPAGQHPSQPHLMQPPAGQHPSQPHLVQPQAGQPPYGQPAPQFGQPAPQYGQPQPYGQPAPFGQQQYGQQQGYGQPADPPGITIDASYSGWAFLLALTKPKILVNGQQVPNTRWGANHIPVGPGQYHVRVTTPWLFDMGPANVTVPIAEGQATRFYYKAPVVIFLNGAIGPVPQKAPGMVFLYIVWALTGLLILLNILTLAAL</sequence>
<dbReference type="EMBL" id="JADLQX010000007">
    <property type="protein sequence ID" value="MBF6298342.1"/>
    <property type="molecule type" value="Genomic_DNA"/>
</dbReference>
<organism evidence="3 4">
    <name type="scientific">Nocardia amamiensis</name>
    <dbReference type="NCBI Taxonomy" id="404578"/>
    <lineage>
        <taxon>Bacteria</taxon>
        <taxon>Bacillati</taxon>
        <taxon>Actinomycetota</taxon>
        <taxon>Actinomycetes</taxon>
        <taxon>Mycobacteriales</taxon>
        <taxon>Nocardiaceae</taxon>
        <taxon>Nocardia</taxon>
    </lineage>
</organism>
<accession>A0ABS0CP30</accession>
<dbReference type="RefSeq" id="WP_195129642.1">
    <property type="nucleotide sequence ID" value="NZ_JADLQX010000007.1"/>
</dbReference>
<dbReference type="Proteomes" id="UP000702209">
    <property type="component" value="Unassembled WGS sequence"/>
</dbReference>
<evidence type="ECO:0000313" key="4">
    <source>
        <dbReference type="Proteomes" id="UP000702209"/>
    </source>
</evidence>
<evidence type="ECO:0000256" key="2">
    <source>
        <dbReference type="SAM" id="Phobius"/>
    </source>
</evidence>
<evidence type="ECO:0000256" key="1">
    <source>
        <dbReference type="SAM" id="MobiDB-lite"/>
    </source>
</evidence>
<gene>
    <name evidence="3" type="ORF">IU459_12420</name>
</gene>
<proteinExistence type="predicted"/>
<feature type="region of interest" description="Disordered" evidence="1">
    <location>
        <begin position="1"/>
        <end position="124"/>
    </location>
</feature>
<evidence type="ECO:0000313" key="3">
    <source>
        <dbReference type="EMBL" id="MBF6298342.1"/>
    </source>
</evidence>
<feature type="compositionally biased region" description="Low complexity" evidence="1">
    <location>
        <begin position="38"/>
        <end position="48"/>
    </location>
</feature>
<feature type="compositionally biased region" description="Low complexity" evidence="1">
    <location>
        <begin position="71"/>
        <end position="119"/>
    </location>
</feature>
<keyword evidence="2" id="KW-0812">Transmembrane</keyword>
<feature type="compositionally biased region" description="Low complexity" evidence="1">
    <location>
        <begin position="9"/>
        <end position="29"/>
    </location>
</feature>
<keyword evidence="2" id="KW-1133">Transmembrane helix</keyword>
<evidence type="ECO:0008006" key="5">
    <source>
        <dbReference type="Google" id="ProtNLM"/>
    </source>
</evidence>
<keyword evidence="2" id="KW-0472">Membrane</keyword>
<protein>
    <recommendedName>
        <fullName evidence="5">DUF4397 domain-containing protein</fullName>
    </recommendedName>
</protein>
<keyword evidence="4" id="KW-1185">Reference proteome</keyword>
<comment type="caution">
    <text evidence="3">The sequence shown here is derived from an EMBL/GenBank/DDBJ whole genome shotgun (WGS) entry which is preliminary data.</text>
</comment>
<feature type="transmembrane region" description="Helical" evidence="2">
    <location>
        <begin position="223"/>
        <end position="245"/>
    </location>
</feature>
<reference evidence="3 4" key="1">
    <citation type="submission" date="2020-10" db="EMBL/GenBank/DDBJ databases">
        <title>Identification of Nocardia species via Next-generation sequencing and recognition of intraspecies genetic diversity.</title>
        <authorList>
            <person name="Li P."/>
            <person name="Li P."/>
            <person name="Lu B."/>
        </authorList>
    </citation>
    <scope>NUCLEOTIDE SEQUENCE [LARGE SCALE GENOMIC DNA]</scope>
    <source>
        <strain evidence="3 4">BJ06-0157</strain>
    </source>
</reference>